<feature type="region of interest" description="Disordered" evidence="1">
    <location>
        <begin position="1"/>
        <end position="151"/>
    </location>
</feature>
<dbReference type="RefSeq" id="XP_004995386.1">
    <property type="nucleotide sequence ID" value="XM_004995329.1"/>
</dbReference>
<feature type="domain" description="WW" evidence="2">
    <location>
        <begin position="219"/>
        <end position="250"/>
    </location>
</feature>
<dbReference type="Gene3D" id="2.20.70.10">
    <property type="match status" value="1"/>
</dbReference>
<proteinExistence type="predicted"/>
<name>F2U681_SALR5</name>
<gene>
    <name evidence="3" type="ORF">PTSG_12055</name>
</gene>
<evidence type="ECO:0000313" key="4">
    <source>
        <dbReference type="Proteomes" id="UP000007799"/>
    </source>
</evidence>
<evidence type="ECO:0000256" key="1">
    <source>
        <dbReference type="SAM" id="MobiDB-lite"/>
    </source>
</evidence>
<keyword evidence="4" id="KW-1185">Reference proteome</keyword>
<reference evidence="3" key="1">
    <citation type="submission" date="2009-08" db="EMBL/GenBank/DDBJ databases">
        <title>Annotation of Salpingoeca rosetta.</title>
        <authorList>
            <consortium name="The Broad Institute Genome Sequencing Platform"/>
            <person name="Russ C."/>
            <person name="Cuomo C."/>
            <person name="Burger G."/>
            <person name="Gray M.W."/>
            <person name="Holland P.W.H."/>
            <person name="King N."/>
            <person name="Lang F.B.F."/>
            <person name="Roger A.J."/>
            <person name="Ruiz-Trillo I."/>
            <person name="Young S.K."/>
            <person name="Zeng Q."/>
            <person name="Gargeya S."/>
            <person name="Alvarado L."/>
            <person name="Berlin A."/>
            <person name="Chapman S.B."/>
            <person name="Chen Z."/>
            <person name="Freedman E."/>
            <person name="Gellesch M."/>
            <person name="Goldberg J."/>
            <person name="Griggs A."/>
            <person name="Gujja S."/>
            <person name="Heilman E."/>
            <person name="Heiman D."/>
            <person name="Howarth C."/>
            <person name="Mehta T."/>
            <person name="Neiman D."/>
            <person name="Pearson M."/>
            <person name="Roberts A."/>
            <person name="Saif S."/>
            <person name="Shea T."/>
            <person name="Shenoy N."/>
            <person name="Sisk P."/>
            <person name="Stolte C."/>
            <person name="Sykes S."/>
            <person name="White J."/>
            <person name="Yandava C."/>
            <person name="Haas B."/>
            <person name="Nusbaum C."/>
            <person name="Birren B."/>
        </authorList>
    </citation>
    <scope>NUCLEOTIDE SEQUENCE [LARGE SCALE GENOMIC DNA]</scope>
    <source>
        <strain evidence="3">ATCC 50818</strain>
    </source>
</reference>
<dbReference type="InterPro" id="IPR001202">
    <property type="entry name" value="WW_dom"/>
</dbReference>
<dbReference type="AlphaFoldDB" id="F2U681"/>
<dbReference type="PROSITE" id="PS50020">
    <property type="entry name" value="WW_DOMAIN_2"/>
    <property type="match status" value="1"/>
</dbReference>
<feature type="compositionally biased region" description="Polar residues" evidence="1">
    <location>
        <begin position="113"/>
        <end position="123"/>
    </location>
</feature>
<sequence length="295" mass="31748">MSEVEDAYGGVYEDVLESDSDTDSDASLDELPAEWPPAYARTETGEGSDSDTQDAETRTPQQEEEDGPVAEEVKASAQGKNDEAVLASKVVGRDDAANASGQAVREGDDDASTKATGASNTDTDTAEDSKEQVNADDAQDAEAGGDAVDPSSKWKDILARCRALGLPTEANVSEYDRTLIHCTLRMQDHKTGATTKTAVVRSLKDMEGVLKQVEDHYSPAGWTLVWCEDLSRHYYINKDTGATSWEVPSSSTQASTDGSSQPAAKRSKRADVAVMPRSRRSAKKLASIFKQWQSS</sequence>
<dbReference type="KEGG" id="sre:PTSG_12055"/>
<dbReference type="InterPro" id="IPR036020">
    <property type="entry name" value="WW_dom_sf"/>
</dbReference>
<dbReference type="Pfam" id="PF00397">
    <property type="entry name" value="WW"/>
    <property type="match status" value="1"/>
</dbReference>
<organism evidence="4">
    <name type="scientific">Salpingoeca rosetta (strain ATCC 50818 / BSB-021)</name>
    <dbReference type="NCBI Taxonomy" id="946362"/>
    <lineage>
        <taxon>Eukaryota</taxon>
        <taxon>Choanoflagellata</taxon>
        <taxon>Craspedida</taxon>
        <taxon>Salpingoecidae</taxon>
        <taxon>Salpingoeca</taxon>
    </lineage>
</organism>
<dbReference type="OrthoDB" id="2367685at2759"/>
<evidence type="ECO:0000313" key="3">
    <source>
        <dbReference type="EMBL" id="EGD83022.1"/>
    </source>
</evidence>
<feature type="region of interest" description="Disordered" evidence="1">
    <location>
        <begin position="245"/>
        <end position="279"/>
    </location>
</feature>
<dbReference type="PROSITE" id="PS01159">
    <property type="entry name" value="WW_DOMAIN_1"/>
    <property type="match status" value="1"/>
</dbReference>
<dbReference type="GeneID" id="16075968"/>
<protein>
    <recommendedName>
        <fullName evidence="2">WW domain-containing protein</fullName>
    </recommendedName>
</protein>
<dbReference type="EMBL" id="GL832962">
    <property type="protein sequence ID" value="EGD83022.1"/>
    <property type="molecule type" value="Genomic_DNA"/>
</dbReference>
<dbReference type="CDD" id="cd00201">
    <property type="entry name" value="WW"/>
    <property type="match status" value="1"/>
</dbReference>
<dbReference type="InParanoid" id="F2U681"/>
<dbReference type="SUPFAM" id="SSF51045">
    <property type="entry name" value="WW domain"/>
    <property type="match status" value="1"/>
</dbReference>
<accession>F2U681</accession>
<dbReference type="Proteomes" id="UP000007799">
    <property type="component" value="Unassembled WGS sequence"/>
</dbReference>
<feature type="compositionally biased region" description="Acidic residues" evidence="1">
    <location>
        <begin position="14"/>
        <end position="32"/>
    </location>
</feature>
<evidence type="ECO:0000259" key="2">
    <source>
        <dbReference type="PROSITE" id="PS50020"/>
    </source>
</evidence>
<feature type="compositionally biased region" description="Low complexity" evidence="1">
    <location>
        <begin position="249"/>
        <end position="261"/>
    </location>
</feature>